<name>A0AAJ3YYT2_9BACI</name>
<feature type="region of interest" description="Disordered" evidence="1">
    <location>
        <begin position="240"/>
        <end position="268"/>
    </location>
</feature>
<dbReference type="GeneID" id="82853010"/>
<gene>
    <name evidence="2" type="ORF">EQZ20_09975</name>
</gene>
<reference evidence="2 3" key="1">
    <citation type="submission" date="2019-01" db="EMBL/GenBank/DDBJ databases">
        <title>Genome sequence of Bacillus glycinifermentans SRCM103574.</title>
        <authorList>
            <person name="Kong H.-J."/>
            <person name="Jeong S.-Y."/>
            <person name="Jeong D.-Y."/>
        </authorList>
    </citation>
    <scope>NUCLEOTIDE SEQUENCE [LARGE SCALE GENOMIC DNA]</scope>
    <source>
        <strain evidence="2 3">SRCM103574</strain>
    </source>
</reference>
<dbReference type="Proteomes" id="UP000288675">
    <property type="component" value="Chromosome"/>
</dbReference>
<dbReference type="EMBL" id="CP035232">
    <property type="protein sequence ID" value="QAT65214.1"/>
    <property type="molecule type" value="Genomic_DNA"/>
</dbReference>
<proteinExistence type="predicted"/>
<organism evidence="2 3">
    <name type="scientific">Bacillus glycinifermentans</name>
    <dbReference type="NCBI Taxonomy" id="1664069"/>
    <lineage>
        <taxon>Bacteria</taxon>
        <taxon>Bacillati</taxon>
        <taxon>Bacillota</taxon>
        <taxon>Bacilli</taxon>
        <taxon>Bacillales</taxon>
        <taxon>Bacillaceae</taxon>
        <taxon>Bacillus</taxon>
    </lineage>
</organism>
<protein>
    <submittedName>
        <fullName evidence="2">Uncharacterized protein</fullName>
    </submittedName>
</protein>
<dbReference type="AlphaFoldDB" id="A0AAJ3YYT2"/>
<evidence type="ECO:0000313" key="2">
    <source>
        <dbReference type="EMBL" id="QAT65214.1"/>
    </source>
</evidence>
<dbReference type="KEGG" id="bgy:BGLY_1943"/>
<evidence type="ECO:0000256" key="1">
    <source>
        <dbReference type="SAM" id="MobiDB-lite"/>
    </source>
</evidence>
<dbReference type="RefSeq" id="WP_046132689.1">
    <property type="nucleotide sequence ID" value="NZ_CP035232.1"/>
</dbReference>
<accession>A0AAJ3YYT2</accession>
<evidence type="ECO:0000313" key="3">
    <source>
        <dbReference type="Proteomes" id="UP000288675"/>
    </source>
</evidence>
<sequence>MTKKTVIHDTADVYWKRKSDGHVISAAEAQLASISQSISEEELKGGIGNKTLYLLRSDKSIDAKVKNAFFDMEFMAMTQGVAIEENKFNVFEREDVTVDTDKTVKLQKTPVGTVSLKNSKGATVQAEFKDGVVTVPEGFAKKGDVLTAVYKVEVTGETVEINTNKFSEMYELEYHTIEYDPDTGVVYSDLYIQFDKVAPSGEFEMSLENGSAYTPELSFKVLAADSKGKIGRFARVPRIETGTPVTPSPAPDTGSDTETQTKAVGIGD</sequence>